<evidence type="ECO:0000259" key="2">
    <source>
        <dbReference type="Pfam" id="PF00582"/>
    </source>
</evidence>
<protein>
    <submittedName>
        <fullName evidence="3">Universal stress protein</fullName>
    </submittedName>
</protein>
<feature type="domain" description="UspA" evidence="2">
    <location>
        <begin position="29"/>
        <end position="92"/>
    </location>
</feature>
<sequence>ARELAYGEDARGGVCAHGPAAAGHGARGRPRPLVVEPLVLVGDAADALIRATGRLGLLVLGSRGYGPPGVVLPGGAARRVLANARCPVLLVPRGAHVAAVAA</sequence>
<dbReference type="AlphaFoldDB" id="A0A9X3NGL1"/>
<dbReference type="InterPro" id="IPR006015">
    <property type="entry name" value="Universal_stress_UspA"/>
</dbReference>
<accession>A0A9X3NGL1</accession>
<keyword evidence="4" id="KW-1185">Reference proteome</keyword>
<name>A0A9X3NGL1_9ACTN</name>
<comment type="similarity">
    <text evidence="1">Belongs to the universal stress protein A family.</text>
</comment>
<dbReference type="InterPro" id="IPR006016">
    <property type="entry name" value="UspA"/>
</dbReference>
<dbReference type="EMBL" id="JAPDDP010000085">
    <property type="protein sequence ID" value="MDA0184732.1"/>
    <property type="molecule type" value="Genomic_DNA"/>
</dbReference>
<organism evidence="3 4">
    <name type="scientific">Solirubrobacter phytolaccae</name>
    <dbReference type="NCBI Taxonomy" id="1404360"/>
    <lineage>
        <taxon>Bacteria</taxon>
        <taxon>Bacillati</taxon>
        <taxon>Actinomycetota</taxon>
        <taxon>Thermoleophilia</taxon>
        <taxon>Solirubrobacterales</taxon>
        <taxon>Solirubrobacteraceae</taxon>
        <taxon>Solirubrobacter</taxon>
    </lineage>
</organism>
<comment type="caution">
    <text evidence="3">The sequence shown here is derived from an EMBL/GenBank/DDBJ whole genome shotgun (WGS) entry which is preliminary data.</text>
</comment>
<reference evidence="3" key="1">
    <citation type="submission" date="2022-10" db="EMBL/GenBank/DDBJ databases">
        <title>The WGS of Solirubrobacter phytolaccae KCTC 29190.</title>
        <authorList>
            <person name="Jiang Z."/>
        </authorList>
    </citation>
    <scope>NUCLEOTIDE SEQUENCE</scope>
    <source>
        <strain evidence="3">KCTC 29190</strain>
    </source>
</reference>
<evidence type="ECO:0000256" key="1">
    <source>
        <dbReference type="ARBA" id="ARBA00008791"/>
    </source>
</evidence>
<dbReference type="Pfam" id="PF00582">
    <property type="entry name" value="Usp"/>
    <property type="match status" value="1"/>
</dbReference>
<dbReference type="PRINTS" id="PR01438">
    <property type="entry name" value="UNVRSLSTRESS"/>
</dbReference>
<evidence type="ECO:0000313" key="3">
    <source>
        <dbReference type="EMBL" id="MDA0184732.1"/>
    </source>
</evidence>
<evidence type="ECO:0000313" key="4">
    <source>
        <dbReference type="Proteomes" id="UP001147653"/>
    </source>
</evidence>
<gene>
    <name evidence="3" type="ORF">OJ997_30800</name>
</gene>
<dbReference type="Gene3D" id="3.40.50.12370">
    <property type="match status" value="1"/>
</dbReference>
<dbReference type="CDD" id="cd00293">
    <property type="entry name" value="USP-like"/>
    <property type="match status" value="1"/>
</dbReference>
<dbReference type="SUPFAM" id="SSF52402">
    <property type="entry name" value="Adenine nucleotide alpha hydrolases-like"/>
    <property type="match status" value="1"/>
</dbReference>
<dbReference type="Proteomes" id="UP001147653">
    <property type="component" value="Unassembled WGS sequence"/>
</dbReference>
<proteinExistence type="inferred from homology"/>
<feature type="non-terminal residue" evidence="3">
    <location>
        <position position="1"/>
    </location>
</feature>
<dbReference type="RefSeq" id="WP_270029186.1">
    <property type="nucleotide sequence ID" value="NZ_JAPDDP010000085.1"/>
</dbReference>